<dbReference type="InterPro" id="IPR041633">
    <property type="entry name" value="Polbeta"/>
</dbReference>
<name>D5MJB0_METO1</name>
<dbReference type="AlphaFoldDB" id="D5MJB0"/>
<evidence type="ECO:0000313" key="4">
    <source>
        <dbReference type="Proteomes" id="UP000006898"/>
    </source>
</evidence>
<feature type="domain" description="Polymerase beta nucleotidyltransferase" evidence="2">
    <location>
        <begin position="37"/>
        <end position="124"/>
    </location>
</feature>
<dbReference type="InterPro" id="IPR043519">
    <property type="entry name" value="NT_sf"/>
</dbReference>
<dbReference type="EMBL" id="FP565575">
    <property type="protein sequence ID" value="CBE67475.1"/>
    <property type="molecule type" value="Genomic_DNA"/>
</dbReference>
<evidence type="ECO:0000313" key="3">
    <source>
        <dbReference type="EMBL" id="CBE67475.1"/>
    </source>
</evidence>
<sequence length="174" mass="19640">MRPAKRSGKRKNDNAGTSPMRRLYRLSPAERSAIRDQIAAELLHYTDVLFAYVYGSFLKSEAFHNVDIGVYLSTSHFNNAMTANLSAHLSTKVTLPVNVRTLNTAPISFRLYVLRGECLFSRDDNLRTGIMEDTMGRYLHNISPRRHTTKEAFGDGESDDSIQGSLRTDDKSHD</sequence>
<protein>
    <recommendedName>
        <fullName evidence="2">Polymerase beta nucleotidyltransferase domain-containing protein</fullName>
    </recommendedName>
</protein>
<organism evidence="3 4">
    <name type="scientific">Methylomirabilis oxygeniifera</name>
    <dbReference type="NCBI Taxonomy" id="671143"/>
    <lineage>
        <taxon>Bacteria</taxon>
        <taxon>Candidatus Methylomirabilota</taxon>
        <taxon>Candidatus Methylomirabilia</taxon>
        <taxon>Candidatus Methylomirabilales</taxon>
        <taxon>Candidatus Methylomirabilaceae</taxon>
        <taxon>Candidatus Methylomirabilis</taxon>
    </lineage>
</organism>
<dbReference type="KEGG" id="mox:DAMO_0391"/>
<dbReference type="InterPro" id="IPR052930">
    <property type="entry name" value="TA_antitoxin_MntA"/>
</dbReference>
<feature type="region of interest" description="Disordered" evidence="1">
    <location>
        <begin position="1"/>
        <end position="22"/>
    </location>
</feature>
<dbReference type="HOGENOM" id="CLU_130257_1_1_0"/>
<dbReference type="Proteomes" id="UP000006898">
    <property type="component" value="Chromosome"/>
</dbReference>
<feature type="region of interest" description="Disordered" evidence="1">
    <location>
        <begin position="149"/>
        <end position="174"/>
    </location>
</feature>
<reference evidence="3 4" key="1">
    <citation type="journal article" date="2010" name="Nature">
        <title>Nitrite-driven anaerobic methane oxidation by oxygenic bacteria.</title>
        <authorList>
            <person name="Ettwig K.F."/>
            <person name="Butler M.K."/>
            <person name="Le Paslier D."/>
            <person name="Pelletier E."/>
            <person name="Mangenot S."/>
            <person name="Kuypers M.M.M."/>
            <person name="Schreiber F."/>
            <person name="Dutilh B.E."/>
            <person name="Zedelius J."/>
            <person name="de Beer D."/>
            <person name="Gloerich J."/>
            <person name="Wessels H.J.C.T."/>
            <person name="van Allen T."/>
            <person name="Luesken F."/>
            <person name="Wu M."/>
            <person name="van de Pas-Schoonen K.T."/>
            <person name="Op den Camp H.J.M."/>
            <person name="Janssen-Megens E.M."/>
            <person name="Francoijs K-J."/>
            <person name="Stunnenberg H."/>
            <person name="Weissenbach J."/>
            <person name="Jetten M.S.M."/>
            <person name="Strous M."/>
        </authorList>
    </citation>
    <scope>NUCLEOTIDE SEQUENCE [LARGE SCALE GENOMIC DNA]</scope>
</reference>
<evidence type="ECO:0000256" key="1">
    <source>
        <dbReference type="SAM" id="MobiDB-lite"/>
    </source>
</evidence>
<dbReference type="PANTHER" id="PTHR43852">
    <property type="entry name" value="NUCLEOTIDYLTRANSFERASE"/>
    <property type="match status" value="1"/>
</dbReference>
<evidence type="ECO:0000259" key="2">
    <source>
        <dbReference type="Pfam" id="PF18765"/>
    </source>
</evidence>
<dbReference type="Pfam" id="PF18765">
    <property type="entry name" value="Polbeta"/>
    <property type="match status" value="1"/>
</dbReference>
<proteinExistence type="predicted"/>
<dbReference type="SUPFAM" id="SSF81301">
    <property type="entry name" value="Nucleotidyltransferase"/>
    <property type="match status" value="1"/>
</dbReference>
<accession>D5MJB0</accession>
<dbReference type="STRING" id="671143.DAMO_0391"/>
<dbReference type="PANTHER" id="PTHR43852:SF3">
    <property type="entry name" value="NUCLEOTIDYLTRANSFERASE"/>
    <property type="match status" value="1"/>
</dbReference>
<gene>
    <name evidence="3" type="ORF">DAMO_0391</name>
</gene>
<dbReference type="eggNOG" id="COG1708">
    <property type="taxonomic scope" value="Bacteria"/>
</dbReference>